<name>K4LLA4_THEPS</name>
<dbReference type="RefSeq" id="WP_015051692.1">
    <property type="nucleotide sequence ID" value="NC_018870.1"/>
</dbReference>
<dbReference type="EMBL" id="CP003732">
    <property type="protein sequence ID" value="AFV12832.1"/>
    <property type="molecule type" value="Genomic_DNA"/>
</dbReference>
<gene>
    <name evidence="1" type="ordered locus">Tph_c26640</name>
</gene>
<accession>K4LLA4</accession>
<keyword evidence="2" id="KW-1185">Reference proteome</keyword>
<organism evidence="1 2">
    <name type="scientific">Thermacetogenium phaeum (strain ATCC BAA-254 / DSM 26808 / PB)</name>
    <dbReference type="NCBI Taxonomy" id="1089553"/>
    <lineage>
        <taxon>Bacteria</taxon>
        <taxon>Bacillati</taxon>
        <taxon>Bacillota</taxon>
        <taxon>Clostridia</taxon>
        <taxon>Thermoanaerobacterales</taxon>
        <taxon>Thermoanaerobacteraceae</taxon>
        <taxon>Thermacetogenium</taxon>
    </lineage>
</organism>
<dbReference type="HOGENOM" id="CLU_3067186_0_0_9"/>
<evidence type="ECO:0000313" key="2">
    <source>
        <dbReference type="Proteomes" id="UP000000467"/>
    </source>
</evidence>
<dbReference type="KEGG" id="tpz:Tph_c26640"/>
<proteinExistence type="predicted"/>
<reference evidence="1 2" key="1">
    <citation type="journal article" date="2012" name="BMC Genomics">
        <title>Genome-guided analysis of physiological and morphological traits of the fermentative acetate oxidizer Thermacetogenium phaeum.</title>
        <authorList>
            <person name="Oehler D."/>
            <person name="Poehlein A."/>
            <person name="Leimbach A."/>
            <person name="Muller N."/>
            <person name="Daniel R."/>
            <person name="Gottschalk G."/>
            <person name="Schink B."/>
        </authorList>
    </citation>
    <scope>NUCLEOTIDE SEQUENCE [LARGE SCALE GENOMIC DNA]</scope>
    <source>
        <strain evidence="2">ATCC BAA-254 / DSM 26808 / PB</strain>
    </source>
</reference>
<protein>
    <submittedName>
        <fullName evidence="1">Uncharacterized protein</fullName>
    </submittedName>
</protein>
<evidence type="ECO:0000313" key="1">
    <source>
        <dbReference type="EMBL" id="AFV12832.1"/>
    </source>
</evidence>
<sequence length="53" mass="6403">MAVVLKGIEEKVREKRTLKLVPTTKTTNERPYEFPYADMYLLYDYIQKTFQEN</sequence>
<dbReference type="AlphaFoldDB" id="K4LLA4"/>
<dbReference type="Proteomes" id="UP000000467">
    <property type="component" value="Chromosome"/>
</dbReference>